<dbReference type="OrthoDB" id="1913717at2"/>
<accession>A0A1J0GLW5</accession>
<evidence type="ECO:0000313" key="2">
    <source>
        <dbReference type="EMBL" id="APC41928.1"/>
    </source>
</evidence>
<reference evidence="3" key="1">
    <citation type="journal article" date="2016" name="Front. Microbiol.">
        <title>Complete Genome Sequence of Clostridium estertheticum DSM 8809, a Microbe Identified in Spoiled Vacuum Packed Beef.</title>
        <authorList>
            <person name="Yu Z."/>
            <person name="Gunn L."/>
            <person name="Brennan E."/>
            <person name="Reid R."/>
            <person name="Wall P.G."/>
            <person name="Gaora O.P."/>
            <person name="Hurley D."/>
            <person name="Bolton D."/>
            <person name="Fanning S."/>
        </authorList>
    </citation>
    <scope>NUCLEOTIDE SEQUENCE [LARGE SCALE GENOMIC DNA]</scope>
    <source>
        <strain evidence="3">DSM 8809</strain>
    </source>
</reference>
<dbReference type="EMBL" id="CP015756">
    <property type="protein sequence ID" value="APC41928.1"/>
    <property type="molecule type" value="Genomic_DNA"/>
</dbReference>
<feature type="domain" description="HTH cro/C1-type" evidence="1">
    <location>
        <begin position="15"/>
        <end position="69"/>
    </location>
</feature>
<dbReference type="KEGG" id="ceu:A7L45_18595"/>
<dbReference type="CDD" id="cd00093">
    <property type="entry name" value="HTH_XRE"/>
    <property type="match status" value="1"/>
</dbReference>
<dbReference type="Gene3D" id="1.10.260.40">
    <property type="entry name" value="lambda repressor-like DNA-binding domains"/>
    <property type="match status" value="1"/>
</dbReference>
<dbReference type="RefSeq" id="WP_071614221.1">
    <property type="nucleotide sequence ID" value="NZ_CP015756.1"/>
</dbReference>
<dbReference type="AlphaFoldDB" id="A0A1J0GLW5"/>
<dbReference type="SUPFAM" id="SSF47413">
    <property type="entry name" value="lambda repressor-like DNA-binding domains"/>
    <property type="match status" value="1"/>
</dbReference>
<sequence>MISETFNNLTWYKKMEVLRVIKGWGQRQAGLKCFTTNKNYWLWEKGKSYPNHSSRRSIANAFGVSVEYIFPPTDKIISNFNNKKMTIIN</sequence>
<proteinExistence type="predicted"/>
<name>A0A1J0GLW5_9CLOT</name>
<dbReference type="InterPro" id="IPR001387">
    <property type="entry name" value="Cro/C1-type_HTH"/>
</dbReference>
<dbReference type="STRING" id="1552.A7L45_18595"/>
<dbReference type="InterPro" id="IPR010982">
    <property type="entry name" value="Lambda_DNA-bd_dom_sf"/>
</dbReference>
<dbReference type="Proteomes" id="UP000182569">
    <property type="component" value="Chromosome"/>
</dbReference>
<evidence type="ECO:0000313" key="3">
    <source>
        <dbReference type="Proteomes" id="UP000182569"/>
    </source>
</evidence>
<organism evidence="2 3">
    <name type="scientific">Clostridium estertheticum subsp. estertheticum</name>
    <dbReference type="NCBI Taxonomy" id="1552"/>
    <lineage>
        <taxon>Bacteria</taxon>
        <taxon>Bacillati</taxon>
        <taxon>Bacillota</taxon>
        <taxon>Clostridia</taxon>
        <taxon>Eubacteriales</taxon>
        <taxon>Clostridiaceae</taxon>
        <taxon>Clostridium</taxon>
    </lineage>
</organism>
<evidence type="ECO:0000259" key="1">
    <source>
        <dbReference type="PROSITE" id="PS50943"/>
    </source>
</evidence>
<dbReference type="GO" id="GO:0003677">
    <property type="term" value="F:DNA binding"/>
    <property type="evidence" value="ECO:0007669"/>
    <property type="project" value="InterPro"/>
</dbReference>
<keyword evidence="3" id="KW-1185">Reference proteome</keyword>
<dbReference type="PROSITE" id="PS50943">
    <property type="entry name" value="HTH_CROC1"/>
    <property type="match status" value="1"/>
</dbReference>
<protein>
    <recommendedName>
        <fullName evidence="1">HTH cro/C1-type domain-containing protein</fullName>
    </recommendedName>
</protein>
<gene>
    <name evidence="2" type="ORF">A7L45_18595</name>
</gene>